<reference evidence="2 3" key="1">
    <citation type="submission" date="2020-05" db="EMBL/GenBank/DDBJ databases">
        <title>Identification and distribution of gene clusters putatively required for synthesis of sphingolipid metabolism inhibitors in phylogenetically diverse species of the filamentous fungus Fusarium.</title>
        <authorList>
            <person name="Kim H.-S."/>
            <person name="Busman M."/>
            <person name="Brown D.W."/>
            <person name="Divon H."/>
            <person name="Uhlig S."/>
            <person name="Proctor R.H."/>
        </authorList>
    </citation>
    <scope>NUCLEOTIDE SEQUENCE [LARGE SCALE GENOMIC DNA]</scope>
    <source>
        <strain evidence="2 3">NRRL 66235</strain>
    </source>
</reference>
<dbReference type="EMBL" id="JAAOAN010000415">
    <property type="protein sequence ID" value="KAF5707603.1"/>
    <property type="molecule type" value="Genomic_DNA"/>
</dbReference>
<dbReference type="PANTHER" id="PTHR32440:SF0">
    <property type="entry name" value="PHOSPHATASE DCR2-RELATED"/>
    <property type="match status" value="1"/>
</dbReference>
<evidence type="ECO:0000313" key="2">
    <source>
        <dbReference type="EMBL" id="KAF5707603.1"/>
    </source>
</evidence>
<feature type="compositionally biased region" description="Polar residues" evidence="1">
    <location>
        <begin position="361"/>
        <end position="371"/>
    </location>
</feature>
<proteinExistence type="predicted"/>
<dbReference type="PANTHER" id="PTHR32440">
    <property type="entry name" value="PHOSPHATASE DCR2-RELATED-RELATED"/>
    <property type="match status" value="1"/>
</dbReference>
<protein>
    <submittedName>
        <fullName evidence="2">Metallo-dependent phosphatase</fullName>
    </submittedName>
</protein>
<dbReference type="OrthoDB" id="783096at2759"/>
<sequence>MPSPAFDPYPSQEKYSHAVTTDLTVHFSFQTDPPDLQIWHRIEKELYLHKSSQSAWLYVALANEDELTTEGLLVMEIKVSNIPPDSSAGRSLERRPGGTWVLRAQFSGVIDQAVTQVDVLFGTDAVDPRPQWVLMSSSPRLNGQLEVPVARLSVLRGRAEPKPDTRAALRVRGDGIFKIAQFCDTHMVTGPGLHHDIPDSQTALFKAVAPIIERSIPVSVVFGNHDSERNHALSRMAQMLILQDLPFSLCKAGPEHVDGIGNIYLEVLAPAPSQFRLSTLYFLDSHGEINSEIKNPDSDCIKPSQIRWFRETSQALRKAREDGKTDNRFHLSLVFQQIPLPEFADNHLNIHNGHRREPTEDPSSNSHFSTP</sequence>
<feature type="region of interest" description="Disordered" evidence="1">
    <location>
        <begin position="348"/>
        <end position="371"/>
    </location>
</feature>
<name>A0A8H5Y800_9HYPO</name>
<evidence type="ECO:0000256" key="1">
    <source>
        <dbReference type="SAM" id="MobiDB-lite"/>
    </source>
</evidence>
<dbReference type="SUPFAM" id="SSF56300">
    <property type="entry name" value="Metallo-dependent phosphatases"/>
    <property type="match status" value="1"/>
</dbReference>
<dbReference type="InterPro" id="IPR029052">
    <property type="entry name" value="Metallo-depent_PP-like"/>
</dbReference>
<dbReference type="Proteomes" id="UP000544331">
    <property type="component" value="Unassembled WGS sequence"/>
</dbReference>
<dbReference type="GO" id="GO:0004721">
    <property type="term" value="F:phosphoprotein phosphatase activity"/>
    <property type="evidence" value="ECO:0007669"/>
    <property type="project" value="TreeGrafter"/>
</dbReference>
<dbReference type="AlphaFoldDB" id="A0A8H5Y800"/>
<comment type="caution">
    <text evidence="2">The sequence shown here is derived from an EMBL/GenBank/DDBJ whole genome shotgun (WGS) entry which is preliminary data.</text>
</comment>
<accession>A0A8H5Y800</accession>
<organism evidence="2 3">
    <name type="scientific">Fusarium mundagurra</name>
    <dbReference type="NCBI Taxonomy" id="1567541"/>
    <lineage>
        <taxon>Eukaryota</taxon>
        <taxon>Fungi</taxon>
        <taxon>Dikarya</taxon>
        <taxon>Ascomycota</taxon>
        <taxon>Pezizomycotina</taxon>
        <taxon>Sordariomycetes</taxon>
        <taxon>Hypocreomycetidae</taxon>
        <taxon>Hypocreales</taxon>
        <taxon>Nectriaceae</taxon>
        <taxon>Fusarium</taxon>
        <taxon>Fusarium fujikuroi species complex</taxon>
    </lineage>
</organism>
<evidence type="ECO:0000313" key="3">
    <source>
        <dbReference type="Proteomes" id="UP000544331"/>
    </source>
</evidence>
<dbReference type="GO" id="GO:0005737">
    <property type="term" value="C:cytoplasm"/>
    <property type="evidence" value="ECO:0007669"/>
    <property type="project" value="TreeGrafter"/>
</dbReference>
<gene>
    <name evidence="2" type="ORF">FMUND_11011</name>
</gene>
<keyword evidence="3" id="KW-1185">Reference proteome</keyword>